<comment type="caution">
    <text evidence="1">The sequence shown here is derived from an EMBL/GenBank/DDBJ whole genome shotgun (WGS) entry which is preliminary data.</text>
</comment>
<reference evidence="1 2" key="1">
    <citation type="submission" date="2017-12" db="EMBL/GenBank/DDBJ databases">
        <title>Comparative genomics of Botrytis spp.</title>
        <authorList>
            <person name="Valero-Jimenez C.A."/>
            <person name="Tapia P."/>
            <person name="Veloso J."/>
            <person name="Silva-Moreno E."/>
            <person name="Staats M."/>
            <person name="Valdes J.H."/>
            <person name="Van Kan J.A.L."/>
        </authorList>
    </citation>
    <scope>NUCLEOTIDE SEQUENCE [LARGE SCALE GENOMIC DNA]</scope>
    <source>
        <strain evidence="1 2">Bp0003</strain>
    </source>
</reference>
<gene>
    <name evidence="1" type="ORF">BPAE_0327g00070</name>
</gene>
<organism evidence="1 2">
    <name type="scientific">Botrytis paeoniae</name>
    <dbReference type="NCBI Taxonomy" id="278948"/>
    <lineage>
        <taxon>Eukaryota</taxon>
        <taxon>Fungi</taxon>
        <taxon>Dikarya</taxon>
        <taxon>Ascomycota</taxon>
        <taxon>Pezizomycotina</taxon>
        <taxon>Leotiomycetes</taxon>
        <taxon>Helotiales</taxon>
        <taxon>Sclerotiniaceae</taxon>
        <taxon>Botrytis</taxon>
    </lineage>
</organism>
<protein>
    <submittedName>
        <fullName evidence="1">Uncharacterized protein</fullName>
    </submittedName>
</protein>
<dbReference type="AlphaFoldDB" id="A0A4Z1FB85"/>
<dbReference type="Proteomes" id="UP000297910">
    <property type="component" value="Unassembled WGS sequence"/>
</dbReference>
<accession>A0A4Z1FB85</accession>
<dbReference type="EMBL" id="PQXI01000325">
    <property type="protein sequence ID" value="TGO19973.1"/>
    <property type="molecule type" value="Genomic_DNA"/>
</dbReference>
<evidence type="ECO:0000313" key="2">
    <source>
        <dbReference type="Proteomes" id="UP000297910"/>
    </source>
</evidence>
<name>A0A4Z1FB85_9HELO</name>
<proteinExistence type="predicted"/>
<evidence type="ECO:0000313" key="1">
    <source>
        <dbReference type="EMBL" id="TGO19973.1"/>
    </source>
</evidence>
<keyword evidence="2" id="KW-1185">Reference proteome</keyword>
<sequence length="83" mass="9140">MNAHTYPSVNYRVLAPSVSPNLNSCTRARYPSAALLSAGPTLHSSSRVLALLISLPPRTYRNFKRRFVGVAGEELLKILISRT</sequence>